<feature type="domain" description="K Homology" evidence="6">
    <location>
        <begin position="35"/>
        <end position="106"/>
    </location>
</feature>
<dbReference type="STRING" id="135651.G0MCV1"/>
<evidence type="ECO:0000256" key="2">
    <source>
        <dbReference type="ARBA" id="ARBA00022737"/>
    </source>
</evidence>
<gene>
    <name evidence="7" type="ORF">CAEBREN_09981</name>
</gene>
<dbReference type="PROSITE" id="PS50084">
    <property type="entry name" value="KH_TYPE_1"/>
    <property type="match status" value="4"/>
</dbReference>
<protein>
    <recommendedName>
        <fullName evidence="6">K Homology domain-containing protein</fullName>
    </recommendedName>
</protein>
<organism evidence="8">
    <name type="scientific">Caenorhabditis brenneri</name>
    <name type="common">Nematode worm</name>
    <dbReference type="NCBI Taxonomy" id="135651"/>
    <lineage>
        <taxon>Eukaryota</taxon>
        <taxon>Metazoa</taxon>
        <taxon>Ecdysozoa</taxon>
        <taxon>Nematoda</taxon>
        <taxon>Chromadorea</taxon>
        <taxon>Rhabditida</taxon>
        <taxon>Rhabditina</taxon>
        <taxon>Rhabditomorpha</taxon>
        <taxon>Rhabditoidea</taxon>
        <taxon>Rhabditidae</taxon>
        <taxon>Peloderinae</taxon>
        <taxon>Caenorhabditis</taxon>
    </lineage>
</organism>
<dbReference type="Gene3D" id="3.30.1370.10">
    <property type="entry name" value="K Homology domain, type 1"/>
    <property type="match status" value="4"/>
</dbReference>
<feature type="compositionally biased region" description="Basic and acidic residues" evidence="5">
    <location>
        <begin position="487"/>
        <end position="497"/>
    </location>
</feature>
<sequence length="529" mass="58567">MENRKRRGFYDDDRNLETDAQDSSPPRKRAVEGDGVSTEEMFIPADVVGLVIGRSGSEILMMSAVYKCRVFVVTTDIPSSGFRTVQLTGTPNAIEQAKKHICELIAGAKSPRSAPEEPQTIQIMIPANKCGMVIGKAGETMRKLRNLSGCQIHLVQDSKLADSDKPLQVTGLPAQVKRAEQLVEDILKTTPETYISGNIASRSDNTKTIHVNVPREAVGAIMGTNGVIIKKLSQETGTKIQFMPDADPALLERSIAIIGTPIKIEIAVGCIRQIVSMATSSQHKTKDGPLTIFYLTVPSNKCGLVIGRGGEVIKQINVESGAHCELSREKEETLEEKTFVIRGTDQQVEHAKHLIGQKVGEIPPMTPFIRTDIRHGVGARAPIGSGSWEASSFPPVYTLPSQPPTTQYVPTFYPPPPPSQPQQPSLQYPEQYQAPPIYSGIAEPPNPLEMFQKLKRIGTTSPMSNVPQNPYCPTYSSDDYYRGNQEPARDERRRENTDYTDQWMEFYRQTGDTEGMSLVRKHIDKNRRH</sequence>
<dbReference type="PANTHER" id="PTHR10288">
    <property type="entry name" value="KH DOMAIN CONTAINING RNA BINDING PROTEIN"/>
    <property type="match status" value="1"/>
</dbReference>
<proteinExistence type="predicted"/>
<dbReference type="SUPFAM" id="SSF54791">
    <property type="entry name" value="Eukaryotic type KH-domain (KH-domain type I)"/>
    <property type="match status" value="4"/>
</dbReference>
<evidence type="ECO:0000256" key="1">
    <source>
        <dbReference type="ARBA" id="ARBA00004123"/>
    </source>
</evidence>
<dbReference type="InterPro" id="IPR004088">
    <property type="entry name" value="KH_dom_type_1"/>
</dbReference>
<evidence type="ECO:0000256" key="4">
    <source>
        <dbReference type="PROSITE-ProRule" id="PRU00117"/>
    </source>
</evidence>
<feature type="region of interest" description="Disordered" evidence="5">
    <location>
        <begin position="1"/>
        <end position="36"/>
    </location>
</feature>
<feature type="compositionally biased region" description="Pro residues" evidence="5">
    <location>
        <begin position="412"/>
        <end position="421"/>
    </location>
</feature>
<feature type="compositionally biased region" description="Basic and acidic residues" evidence="5">
    <location>
        <begin position="1"/>
        <end position="17"/>
    </location>
</feature>
<evidence type="ECO:0000313" key="7">
    <source>
        <dbReference type="EMBL" id="EGT49730.1"/>
    </source>
</evidence>
<dbReference type="InterPro" id="IPR036612">
    <property type="entry name" value="KH_dom_type_1_sf"/>
</dbReference>
<dbReference type="InterPro" id="IPR004087">
    <property type="entry name" value="KH_dom"/>
</dbReference>
<reference evidence="8" key="1">
    <citation type="submission" date="2011-07" db="EMBL/GenBank/DDBJ databases">
        <authorList>
            <consortium name="Caenorhabditis brenneri Sequencing and Analysis Consortium"/>
            <person name="Wilson R.K."/>
        </authorList>
    </citation>
    <scope>NUCLEOTIDE SEQUENCE [LARGE SCALE GENOMIC DNA]</scope>
    <source>
        <strain evidence="8">PB2801</strain>
    </source>
</reference>
<feature type="region of interest" description="Disordered" evidence="5">
    <location>
        <begin position="459"/>
        <end position="497"/>
    </location>
</feature>
<dbReference type="InterPro" id="IPR015096">
    <property type="entry name" value="FUBP_C"/>
</dbReference>
<dbReference type="Proteomes" id="UP000008068">
    <property type="component" value="Unassembled WGS sequence"/>
</dbReference>
<dbReference type="GO" id="GO:0003723">
    <property type="term" value="F:RNA binding"/>
    <property type="evidence" value="ECO:0007669"/>
    <property type="project" value="UniProtKB-UniRule"/>
</dbReference>
<feature type="domain" description="K Homology" evidence="6">
    <location>
        <begin position="289"/>
        <end position="360"/>
    </location>
</feature>
<dbReference type="Pfam" id="PF00013">
    <property type="entry name" value="KH_1"/>
    <property type="match status" value="4"/>
</dbReference>
<dbReference type="HOGENOM" id="CLU_014285_2_1_1"/>
<dbReference type="OMA" id="HIFGTHE"/>
<dbReference type="eggNOG" id="KOG1676">
    <property type="taxonomic scope" value="Eukaryota"/>
</dbReference>
<feature type="domain" description="K Homology" evidence="6">
    <location>
        <begin position="117"/>
        <end position="188"/>
    </location>
</feature>
<evidence type="ECO:0000313" key="8">
    <source>
        <dbReference type="Proteomes" id="UP000008068"/>
    </source>
</evidence>
<feature type="domain" description="K Homology" evidence="6">
    <location>
        <begin position="205"/>
        <end position="276"/>
    </location>
</feature>
<dbReference type="GO" id="GO:0006355">
    <property type="term" value="P:regulation of DNA-templated transcription"/>
    <property type="evidence" value="ECO:0007669"/>
    <property type="project" value="InterPro"/>
</dbReference>
<comment type="subcellular location">
    <subcellularLocation>
        <location evidence="1">Nucleus</location>
    </subcellularLocation>
</comment>
<dbReference type="Pfam" id="PF09005">
    <property type="entry name" value="FUBP_C"/>
    <property type="match status" value="1"/>
</dbReference>
<dbReference type="InParanoid" id="G0MCV1"/>
<dbReference type="OrthoDB" id="5204190at2759"/>
<evidence type="ECO:0000256" key="5">
    <source>
        <dbReference type="SAM" id="MobiDB-lite"/>
    </source>
</evidence>
<keyword evidence="2" id="KW-0677">Repeat</keyword>
<keyword evidence="8" id="KW-1185">Reference proteome</keyword>
<evidence type="ECO:0000256" key="3">
    <source>
        <dbReference type="ARBA" id="ARBA00023242"/>
    </source>
</evidence>
<feature type="region of interest" description="Disordered" evidence="5">
    <location>
        <begin position="404"/>
        <end position="427"/>
    </location>
</feature>
<dbReference type="AlphaFoldDB" id="G0MCV1"/>
<feature type="compositionally biased region" description="Polar residues" evidence="5">
    <location>
        <begin position="459"/>
        <end position="468"/>
    </location>
</feature>
<dbReference type="SMART" id="SM00322">
    <property type="entry name" value="KH"/>
    <property type="match status" value="4"/>
</dbReference>
<keyword evidence="3" id="KW-0539">Nucleus</keyword>
<dbReference type="GO" id="GO:0005634">
    <property type="term" value="C:nucleus"/>
    <property type="evidence" value="ECO:0007669"/>
    <property type="project" value="UniProtKB-SubCell"/>
</dbReference>
<evidence type="ECO:0000259" key="6">
    <source>
        <dbReference type="SMART" id="SM00322"/>
    </source>
</evidence>
<accession>G0MCV1</accession>
<keyword evidence="4" id="KW-0694">RNA-binding</keyword>
<dbReference type="EMBL" id="GL379790">
    <property type="protein sequence ID" value="EGT49730.1"/>
    <property type="molecule type" value="Genomic_DNA"/>
</dbReference>
<name>G0MCV1_CAEBE</name>